<dbReference type="InterPro" id="IPR058922">
    <property type="entry name" value="WHD_DRP"/>
</dbReference>
<organism evidence="9 10">
    <name type="scientific">Quercus rubra</name>
    <name type="common">Northern red oak</name>
    <name type="synonym">Quercus borealis</name>
    <dbReference type="NCBI Taxonomy" id="3512"/>
    <lineage>
        <taxon>Eukaryota</taxon>
        <taxon>Viridiplantae</taxon>
        <taxon>Streptophyta</taxon>
        <taxon>Embryophyta</taxon>
        <taxon>Tracheophyta</taxon>
        <taxon>Spermatophyta</taxon>
        <taxon>Magnoliopsida</taxon>
        <taxon>eudicotyledons</taxon>
        <taxon>Gunneridae</taxon>
        <taxon>Pentapetalae</taxon>
        <taxon>rosids</taxon>
        <taxon>fabids</taxon>
        <taxon>Fagales</taxon>
        <taxon>Fagaceae</taxon>
        <taxon>Quercus</taxon>
    </lineage>
</organism>
<evidence type="ECO:0000259" key="5">
    <source>
        <dbReference type="Pfam" id="PF00931"/>
    </source>
</evidence>
<feature type="domain" description="Disease resistance N-terminal" evidence="6">
    <location>
        <begin position="10"/>
        <end position="97"/>
    </location>
</feature>
<dbReference type="InterPro" id="IPR041118">
    <property type="entry name" value="Rx_N"/>
</dbReference>
<dbReference type="GO" id="GO:0005524">
    <property type="term" value="F:ATP binding"/>
    <property type="evidence" value="ECO:0007669"/>
    <property type="project" value="UniProtKB-KW"/>
</dbReference>
<dbReference type="InterPro" id="IPR027417">
    <property type="entry name" value="P-loop_NTPase"/>
</dbReference>
<dbReference type="FunFam" id="1.10.10.10:FF:000322">
    <property type="entry name" value="Probable disease resistance protein At1g63360"/>
    <property type="match status" value="1"/>
</dbReference>
<dbReference type="SUPFAM" id="SSF52540">
    <property type="entry name" value="P-loop containing nucleoside triphosphate hydrolases"/>
    <property type="match status" value="1"/>
</dbReference>
<feature type="domain" description="Disease resistance protein winged helix" evidence="7">
    <location>
        <begin position="430"/>
        <end position="501"/>
    </location>
</feature>
<dbReference type="Pfam" id="PF23598">
    <property type="entry name" value="LRR_14"/>
    <property type="match status" value="1"/>
</dbReference>
<feature type="domain" description="Disease resistance R13L4/SHOC-2-like LRR" evidence="8">
    <location>
        <begin position="578"/>
        <end position="781"/>
    </location>
</feature>
<dbReference type="InterPro" id="IPR042197">
    <property type="entry name" value="Apaf_helical"/>
</dbReference>
<dbReference type="Gene3D" id="1.10.8.430">
    <property type="entry name" value="Helical domain of apoptotic protease-activating factors"/>
    <property type="match status" value="1"/>
</dbReference>
<dbReference type="PANTHER" id="PTHR36766:SF61">
    <property type="entry name" value="NB-ARC DOMAIN DISEASE RESISTANCE PROTEIN"/>
    <property type="match status" value="1"/>
</dbReference>
<dbReference type="InterPro" id="IPR032675">
    <property type="entry name" value="LRR_dom_sf"/>
</dbReference>
<accession>A0AAN7EW46</accession>
<reference evidence="9 10" key="1">
    <citation type="journal article" date="2023" name="G3 (Bethesda)">
        <title>A haplotype-resolved chromosome-scale genome for Quercus rubra L. provides insights into the genetics of adaptive traits for red oak species.</title>
        <authorList>
            <person name="Kapoor B."/>
            <person name="Jenkins J."/>
            <person name="Schmutz J."/>
            <person name="Zhebentyayeva T."/>
            <person name="Kuelheim C."/>
            <person name="Coggeshall M."/>
            <person name="Heim C."/>
            <person name="Lasky J.R."/>
            <person name="Leites L."/>
            <person name="Islam-Faridi N."/>
            <person name="Romero-Severson J."/>
            <person name="DeLeo V.L."/>
            <person name="Lucas S.M."/>
            <person name="Lazic D."/>
            <person name="Gailing O."/>
            <person name="Carlson J."/>
            <person name="Staton M."/>
        </authorList>
    </citation>
    <scope>NUCLEOTIDE SEQUENCE [LARGE SCALE GENOMIC DNA]</scope>
    <source>
        <strain evidence="9">Pseudo-F2</strain>
    </source>
</reference>
<keyword evidence="4" id="KW-0067">ATP-binding</keyword>
<evidence type="ECO:0000259" key="6">
    <source>
        <dbReference type="Pfam" id="PF18052"/>
    </source>
</evidence>
<feature type="domain" description="NB-ARC" evidence="5">
    <location>
        <begin position="169"/>
        <end position="345"/>
    </location>
</feature>
<dbReference type="Gene3D" id="1.20.5.4130">
    <property type="match status" value="1"/>
</dbReference>
<dbReference type="FunFam" id="3.40.50.300:FF:001091">
    <property type="entry name" value="Probable disease resistance protein At1g61300"/>
    <property type="match status" value="1"/>
</dbReference>
<dbReference type="InterPro" id="IPR038005">
    <property type="entry name" value="RX-like_CC"/>
</dbReference>
<dbReference type="InterPro" id="IPR055414">
    <property type="entry name" value="LRR_R13L4/SHOC2-like"/>
</dbReference>
<dbReference type="PANTHER" id="PTHR36766">
    <property type="entry name" value="PLANT BROAD-SPECTRUM MILDEW RESISTANCE PROTEIN RPW8"/>
    <property type="match status" value="1"/>
</dbReference>
<dbReference type="Proteomes" id="UP001324115">
    <property type="component" value="Unassembled WGS sequence"/>
</dbReference>
<dbReference type="PRINTS" id="PR00364">
    <property type="entry name" value="DISEASERSIST"/>
</dbReference>
<dbReference type="GO" id="GO:0043531">
    <property type="term" value="F:ADP binding"/>
    <property type="evidence" value="ECO:0007669"/>
    <property type="project" value="InterPro"/>
</dbReference>
<proteinExistence type="predicted"/>
<protein>
    <recommendedName>
        <fullName evidence="11">Disease resistance protein RGA3</fullName>
    </recommendedName>
</protein>
<dbReference type="SUPFAM" id="SSF52058">
    <property type="entry name" value="L domain-like"/>
    <property type="match status" value="1"/>
</dbReference>
<dbReference type="GO" id="GO:0051707">
    <property type="term" value="P:response to other organism"/>
    <property type="evidence" value="ECO:0007669"/>
    <property type="project" value="UniProtKB-ARBA"/>
</dbReference>
<keyword evidence="2" id="KW-0547">Nucleotide-binding</keyword>
<dbReference type="GO" id="GO:0006952">
    <property type="term" value="P:defense response"/>
    <property type="evidence" value="ECO:0007669"/>
    <property type="project" value="UniProtKB-KW"/>
</dbReference>
<gene>
    <name evidence="9" type="ORF">RGQ29_024423</name>
</gene>
<evidence type="ECO:0000256" key="2">
    <source>
        <dbReference type="ARBA" id="ARBA00022741"/>
    </source>
</evidence>
<evidence type="ECO:0000259" key="7">
    <source>
        <dbReference type="Pfam" id="PF23559"/>
    </source>
</evidence>
<keyword evidence="1" id="KW-0677">Repeat</keyword>
<evidence type="ECO:0000256" key="1">
    <source>
        <dbReference type="ARBA" id="ARBA00022737"/>
    </source>
</evidence>
<dbReference type="Pfam" id="PF23559">
    <property type="entry name" value="WHD_DRP"/>
    <property type="match status" value="1"/>
</dbReference>
<dbReference type="AlphaFoldDB" id="A0AAN7EW46"/>
<name>A0AAN7EW46_QUERU</name>
<dbReference type="EMBL" id="JAXUIC010000007">
    <property type="protein sequence ID" value="KAK4580769.1"/>
    <property type="molecule type" value="Genomic_DNA"/>
</dbReference>
<evidence type="ECO:0000313" key="10">
    <source>
        <dbReference type="Proteomes" id="UP001324115"/>
    </source>
</evidence>
<evidence type="ECO:0000259" key="8">
    <source>
        <dbReference type="Pfam" id="PF23598"/>
    </source>
</evidence>
<dbReference type="Pfam" id="PF18052">
    <property type="entry name" value="Rx_N"/>
    <property type="match status" value="1"/>
</dbReference>
<evidence type="ECO:0008006" key="11">
    <source>
        <dbReference type="Google" id="ProtNLM"/>
    </source>
</evidence>
<keyword evidence="3" id="KW-0611">Plant defense</keyword>
<dbReference type="InterPro" id="IPR002182">
    <property type="entry name" value="NB-ARC"/>
</dbReference>
<sequence length="856" mass="98537">MTELAFSVAEKVIEKLGSLAYQEISLTRNIESDLKKLQDTMSTIQAVLVDAEEKQAKNHQLSVWLERLKVVFHDAMDVLDEFECEDLRRQVVKKYGSTGRKVCRFFSSSNSLVFRNKMGHRVKGVRERLDLIANDRYQFQLEVRLDDNRIVHRETHSFVRDRDVIGRADDKQKIIDLLMLPNDNDTISVISIVGIGGLGKTTLAQWVYNDERVAENFDPRIWVCVSEDFNVLKLVKEMLKFAKEMLKLGGGEISESMSLNEVQARLRSILNEKRFFIVLDDVWNEDRNKWIDLKNLLIGGQGSKILVTTRSHKVASAMAPGPVHDIGDLPDEDCLSLFKRCAFNEGEHEQYPKLVKIGEEIVKKCGGVPLAVKTLGVLLYSKTEVRDWISIRDNEIWKLEQKENDILPALRLSYNKLPSYLKQCFAFCSLYPKDFRYINQDLIQCWMANGLLKKSNNSTEELEDIGEQYLKELLSRSFFQEVGIVRTTRWSFKMHDLLHDLSLYVAQNDYCLIEDTTNKTNKFEKARHVSILDRKLGVDATITFLHKLSHNMQTINFSLDDWRKSDSIDINESLVETCISRFKHLRLLNLSNSTLETLSSSISTLKHLRCLNLLENKKIKKLPDSICDLQNLETLILSWCEEIEELPRDIRKMVSLRYFEITTKQTRLPANGIECMSSLRYLSFNNCGRLECFNEGIQRLTALRSLSFINCESLISLPQGMKHLTALESLAIVGCEKLNLMGWDDYLINLHTLFIWELPLLVSLPQGLKGSADTLQFLSISACENLGVLPEWLPDLSSLRTLEIWSCPILSSLPEGMDRLTALRELKISGCPELRRNYEQEVSKDWGKMVKFSFEE</sequence>
<evidence type="ECO:0000256" key="3">
    <source>
        <dbReference type="ARBA" id="ARBA00022821"/>
    </source>
</evidence>
<comment type="caution">
    <text evidence="9">The sequence shown here is derived from an EMBL/GenBank/DDBJ whole genome shotgun (WGS) entry which is preliminary data.</text>
</comment>
<keyword evidence="10" id="KW-1185">Reference proteome</keyword>
<dbReference type="Pfam" id="PF00931">
    <property type="entry name" value="NB-ARC"/>
    <property type="match status" value="1"/>
</dbReference>
<dbReference type="CDD" id="cd14798">
    <property type="entry name" value="RX-CC_like"/>
    <property type="match status" value="1"/>
</dbReference>
<evidence type="ECO:0000256" key="4">
    <source>
        <dbReference type="ARBA" id="ARBA00022840"/>
    </source>
</evidence>
<evidence type="ECO:0000313" key="9">
    <source>
        <dbReference type="EMBL" id="KAK4580769.1"/>
    </source>
</evidence>
<dbReference type="Gene3D" id="3.40.50.300">
    <property type="entry name" value="P-loop containing nucleotide triphosphate hydrolases"/>
    <property type="match status" value="1"/>
</dbReference>
<dbReference type="Gene3D" id="3.80.10.10">
    <property type="entry name" value="Ribonuclease Inhibitor"/>
    <property type="match status" value="2"/>
</dbReference>